<reference evidence="2" key="1">
    <citation type="journal article" date="2020" name="Stud. Mycol.">
        <title>101 Dothideomycetes genomes: a test case for predicting lifestyles and emergence of pathogens.</title>
        <authorList>
            <person name="Haridas S."/>
            <person name="Albert R."/>
            <person name="Binder M."/>
            <person name="Bloem J."/>
            <person name="Labutti K."/>
            <person name="Salamov A."/>
            <person name="Andreopoulos B."/>
            <person name="Baker S."/>
            <person name="Barry K."/>
            <person name="Bills G."/>
            <person name="Bluhm B."/>
            <person name="Cannon C."/>
            <person name="Castanera R."/>
            <person name="Culley D."/>
            <person name="Daum C."/>
            <person name="Ezra D."/>
            <person name="Gonzalez J."/>
            <person name="Henrissat B."/>
            <person name="Kuo A."/>
            <person name="Liang C."/>
            <person name="Lipzen A."/>
            <person name="Lutzoni F."/>
            <person name="Magnuson J."/>
            <person name="Mondo S."/>
            <person name="Nolan M."/>
            <person name="Ohm R."/>
            <person name="Pangilinan J."/>
            <person name="Park H.-J."/>
            <person name="Ramirez L."/>
            <person name="Alfaro M."/>
            <person name="Sun H."/>
            <person name="Tritt A."/>
            <person name="Yoshinaga Y."/>
            <person name="Zwiers L.-H."/>
            <person name="Turgeon B."/>
            <person name="Goodwin S."/>
            <person name="Spatafora J."/>
            <person name="Crous P."/>
            <person name="Grigoriev I."/>
        </authorList>
    </citation>
    <scope>NUCLEOTIDE SEQUENCE</scope>
    <source>
        <strain evidence="2">CBS 269.34</strain>
    </source>
</reference>
<evidence type="ECO:0000313" key="3">
    <source>
        <dbReference type="Proteomes" id="UP000799750"/>
    </source>
</evidence>
<name>A0A6A6RD30_9PEZI</name>
<feature type="transmembrane region" description="Helical" evidence="1">
    <location>
        <begin position="43"/>
        <end position="64"/>
    </location>
</feature>
<gene>
    <name evidence="2" type="ORF">BU16DRAFT_18671</name>
</gene>
<organism evidence="2 3">
    <name type="scientific">Lophium mytilinum</name>
    <dbReference type="NCBI Taxonomy" id="390894"/>
    <lineage>
        <taxon>Eukaryota</taxon>
        <taxon>Fungi</taxon>
        <taxon>Dikarya</taxon>
        <taxon>Ascomycota</taxon>
        <taxon>Pezizomycotina</taxon>
        <taxon>Dothideomycetes</taxon>
        <taxon>Pleosporomycetidae</taxon>
        <taxon>Mytilinidiales</taxon>
        <taxon>Mytilinidiaceae</taxon>
        <taxon>Lophium</taxon>
    </lineage>
</organism>
<evidence type="ECO:0000256" key="1">
    <source>
        <dbReference type="SAM" id="Phobius"/>
    </source>
</evidence>
<sequence length="128" mass="14767">MLTVVRHICFTVAAMSNPGANDWTTSKWGLNYAHMGVYMDRHLVSTAGYFGLLFHALLLSSYFGRRRSPRDRLRLGLFLNYSRWDRPLERSIYSIIHSSNEITKLPKICVSHHSWYKLASALTAQKYG</sequence>
<protein>
    <submittedName>
        <fullName evidence="2">Uncharacterized protein</fullName>
    </submittedName>
</protein>
<evidence type="ECO:0000313" key="2">
    <source>
        <dbReference type="EMBL" id="KAF2502778.1"/>
    </source>
</evidence>
<accession>A0A6A6RD30</accession>
<keyword evidence="3" id="KW-1185">Reference proteome</keyword>
<keyword evidence="1" id="KW-1133">Transmembrane helix</keyword>
<dbReference type="Proteomes" id="UP000799750">
    <property type="component" value="Unassembled WGS sequence"/>
</dbReference>
<keyword evidence="1" id="KW-0472">Membrane</keyword>
<dbReference type="EMBL" id="MU004181">
    <property type="protein sequence ID" value="KAF2502778.1"/>
    <property type="molecule type" value="Genomic_DNA"/>
</dbReference>
<keyword evidence="1" id="KW-0812">Transmembrane</keyword>
<proteinExistence type="predicted"/>
<dbReference type="AlphaFoldDB" id="A0A6A6RD30"/>